<dbReference type="InterPro" id="IPR003329">
    <property type="entry name" value="Cytidylyl_trans"/>
</dbReference>
<dbReference type="SUPFAM" id="SSF53448">
    <property type="entry name" value="Nucleotide-diphospho-sugar transferases"/>
    <property type="match status" value="1"/>
</dbReference>
<evidence type="ECO:0000313" key="1">
    <source>
        <dbReference type="EMBL" id="SVA90792.1"/>
    </source>
</evidence>
<gene>
    <name evidence="1" type="ORF">METZ01_LOCUS143646</name>
</gene>
<dbReference type="PANTHER" id="PTHR42866:SF1">
    <property type="entry name" value="SPORE COAT POLYSACCHARIDE BIOSYNTHESIS PROTEIN SPSF"/>
    <property type="match status" value="1"/>
</dbReference>
<dbReference type="GO" id="GO:0005829">
    <property type="term" value="C:cytosol"/>
    <property type="evidence" value="ECO:0007669"/>
    <property type="project" value="TreeGrafter"/>
</dbReference>
<accession>A0A381ZPJ6</accession>
<organism evidence="1">
    <name type="scientific">marine metagenome</name>
    <dbReference type="NCBI Taxonomy" id="408172"/>
    <lineage>
        <taxon>unclassified sequences</taxon>
        <taxon>metagenomes</taxon>
        <taxon>ecological metagenomes</taxon>
    </lineage>
</organism>
<dbReference type="Gene3D" id="3.90.550.10">
    <property type="entry name" value="Spore Coat Polysaccharide Biosynthesis Protein SpsA, Chain A"/>
    <property type="match status" value="1"/>
</dbReference>
<sequence>MIGCIIQARMGSSRLPGKVLMKSDNGRPFLYHVVNQLRHCTKVKNLVIATTVNQEDDEIQKFANNNTIDVFRGSEKDVLDRYFQCAKKYSFSTIVRITSDCPLIDPQIVDKVIERFFSGNYDYATNTLIRTFPIGTDVEVFSFGVLETAWKNAQLPSEREHVTPYLRNKGNFKTINVENDTNISNLRLTVDRIEDFELIKEILNNISTNPIHLEDILELFSRKPELIEINKRINHNEGFNRSLKEDQEFIKKQENNH</sequence>
<dbReference type="CDD" id="cd02518">
    <property type="entry name" value="GT2_SpsF"/>
    <property type="match status" value="1"/>
</dbReference>
<protein>
    <recommendedName>
        <fullName evidence="2">Acylneuraminate cytidylyltransferase</fullName>
    </recommendedName>
</protein>
<evidence type="ECO:0008006" key="2">
    <source>
        <dbReference type="Google" id="ProtNLM"/>
    </source>
</evidence>
<dbReference type="PANTHER" id="PTHR42866">
    <property type="entry name" value="3-DEOXY-MANNO-OCTULOSONATE CYTIDYLYLTRANSFERASE"/>
    <property type="match status" value="1"/>
</dbReference>
<dbReference type="Pfam" id="PF02348">
    <property type="entry name" value="CTP_transf_3"/>
    <property type="match status" value="1"/>
</dbReference>
<proteinExistence type="predicted"/>
<dbReference type="EMBL" id="UINC01022021">
    <property type="protein sequence ID" value="SVA90792.1"/>
    <property type="molecule type" value="Genomic_DNA"/>
</dbReference>
<dbReference type="InterPro" id="IPR029044">
    <property type="entry name" value="Nucleotide-diphossugar_trans"/>
</dbReference>
<reference evidence="1" key="1">
    <citation type="submission" date="2018-05" db="EMBL/GenBank/DDBJ databases">
        <authorList>
            <person name="Lanie J.A."/>
            <person name="Ng W.-L."/>
            <person name="Kazmierczak K.M."/>
            <person name="Andrzejewski T.M."/>
            <person name="Davidsen T.M."/>
            <person name="Wayne K.J."/>
            <person name="Tettelin H."/>
            <person name="Glass J.I."/>
            <person name="Rusch D."/>
            <person name="Podicherti R."/>
            <person name="Tsui H.-C.T."/>
            <person name="Winkler M.E."/>
        </authorList>
    </citation>
    <scope>NUCLEOTIDE SEQUENCE</scope>
</reference>
<dbReference type="AlphaFoldDB" id="A0A381ZPJ6"/>
<name>A0A381ZPJ6_9ZZZZ</name>